<dbReference type="AlphaFoldDB" id="A0A674C4T0"/>
<name>A0A674C4T0_SALTR</name>
<reference evidence="1" key="3">
    <citation type="submission" date="2025-09" db="UniProtKB">
        <authorList>
            <consortium name="Ensembl"/>
        </authorList>
    </citation>
    <scope>IDENTIFICATION</scope>
</reference>
<dbReference type="InParanoid" id="A0A674C4T0"/>
<sequence>MRRYSGQSIEVTCGVKIGILVVVDGASADDQMPADNVDVSLVIEEQVIIHELHNCLRYTFEVVQKIFLNIGAENYSKVHGLKNRLLR</sequence>
<evidence type="ECO:0000313" key="2">
    <source>
        <dbReference type="Proteomes" id="UP000472277"/>
    </source>
</evidence>
<dbReference type="Proteomes" id="UP000472277">
    <property type="component" value="Chromosome 1"/>
</dbReference>
<protein>
    <recommendedName>
        <fullName evidence="3">TCTP domain-containing protein</fullName>
    </recommendedName>
</protein>
<accession>A0A674C4T0</accession>
<keyword evidence="2" id="KW-1185">Reference proteome</keyword>
<reference evidence="1" key="1">
    <citation type="submission" date="2021-04" db="EMBL/GenBank/DDBJ databases">
        <authorList>
            <consortium name="Wellcome Sanger Institute Data Sharing"/>
        </authorList>
    </citation>
    <scope>NUCLEOTIDE SEQUENCE [LARGE SCALE GENOMIC DNA]</scope>
</reference>
<dbReference type="GeneTree" id="ENSGT00990000204094"/>
<dbReference type="Ensembl" id="ENSSTUT00000083353.1">
    <property type="protein sequence ID" value="ENSSTUP00000078261.1"/>
    <property type="gene ID" value="ENSSTUG00000034533.1"/>
</dbReference>
<proteinExistence type="predicted"/>
<organism evidence="1 2">
    <name type="scientific">Salmo trutta</name>
    <name type="common">Brown trout</name>
    <dbReference type="NCBI Taxonomy" id="8032"/>
    <lineage>
        <taxon>Eukaryota</taxon>
        <taxon>Metazoa</taxon>
        <taxon>Chordata</taxon>
        <taxon>Craniata</taxon>
        <taxon>Vertebrata</taxon>
        <taxon>Euteleostomi</taxon>
        <taxon>Actinopterygii</taxon>
        <taxon>Neopterygii</taxon>
        <taxon>Teleostei</taxon>
        <taxon>Protacanthopterygii</taxon>
        <taxon>Salmoniformes</taxon>
        <taxon>Salmonidae</taxon>
        <taxon>Salmoninae</taxon>
        <taxon>Salmo</taxon>
    </lineage>
</organism>
<reference evidence="1" key="2">
    <citation type="submission" date="2025-08" db="UniProtKB">
        <authorList>
            <consortium name="Ensembl"/>
        </authorList>
    </citation>
    <scope>IDENTIFICATION</scope>
</reference>
<evidence type="ECO:0000313" key="1">
    <source>
        <dbReference type="Ensembl" id="ENSSTUP00000078261.1"/>
    </source>
</evidence>
<evidence type="ECO:0008006" key="3">
    <source>
        <dbReference type="Google" id="ProtNLM"/>
    </source>
</evidence>